<organism evidence="4 5">
    <name type="scientific">Pyricularia grisea</name>
    <name type="common">Crabgrass-specific blast fungus</name>
    <name type="synonym">Magnaporthe grisea</name>
    <dbReference type="NCBI Taxonomy" id="148305"/>
    <lineage>
        <taxon>Eukaryota</taxon>
        <taxon>Fungi</taxon>
        <taxon>Dikarya</taxon>
        <taxon>Ascomycota</taxon>
        <taxon>Pezizomycotina</taxon>
        <taxon>Sordariomycetes</taxon>
        <taxon>Sordariomycetidae</taxon>
        <taxon>Magnaporthales</taxon>
        <taxon>Pyriculariaceae</taxon>
        <taxon>Pyricularia</taxon>
    </lineage>
</organism>
<keyword evidence="5" id="KW-1185">Reference proteome</keyword>
<dbReference type="Gene3D" id="1.10.418.10">
    <property type="entry name" value="Calponin-like domain"/>
    <property type="match status" value="1"/>
</dbReference>
<keyword evidence="3" id="KW-1133">Transmembrane helix</keyword>
<gene>
    <name evidence="4" type="ORF">MCOR33_010342</name>
</gene>
<comment type="caution">
    <text evidence="4">The sequence shown here is derived from an EMBL/GenBank/DDBJ whole genome shotgun (WGS) entry which is preliminary data.</text>
</comment>
<evidence type="ECO:0000313" key="5">
    <source>
        <dbReference type="Proteomes" id="UP001059893"/>
    </source>
</evidence>
<keyword evidence="3" id="KW-0472">Membrane</keyword>
<evidence type="ECO:0000256" key="2">
    <source>
        <dbReference type="SAM" id="MobiDB-lite"/>
    </source>
</evidence>
<name>A0ABQ8N5W2_PYRGI</name>
<dbReference type="CDD" id="cd22211">
    <property type="entry name" value="HkD_SF"/>
    <property type="match status" value="1"/>
</dbReference>
<sequence>MESPTIAPPESLADAPTKGNAPTKAQIKQSMFIKCLNGFELENKIESLEQLDDGIVFSEILRDLDPEISLPTLTKPAVKWVDKTANLEAVFKALDKYLYGMPDLEWLARSYDPRKIARNFEDVNGLCEVAAVIIYASVKGPHVGRLVPAMRANMSETESALLMQTLEAKDKENRVMASSNKAAAAPKKSLDTTDSTRDLELQMEEDRARMLMLQKQNADLNTRLDHAQLACEDLKDRNAALLGELDDARKSQSGNADARIKYLENHIRELDELIATQEMTISEDKEALARCRNEIAQLSKTAEKAQSLEDEVKVLTNENAELSKKANVAARYKDKLERLKHSEKDIETLNYVISGLEDKVKILEKEQLRAEAQEKIIGNYREWQQRHETDLNDMREQKNMLADQLAHRTQELQRLLDQRALDESLINELREQIAGNGDVPLSPSPEPGAQRDESQHEVAALKLEIQKIKAENNLLRNNMGIASATDQLRAELEASKRNEARLTDKLHEVRKDYAVAQDQLQGLLNNTTDEGSQLFRDLQRTMFQSRQDRDKAQEQSRKLEAEVKDRDRELLALKTDYKVATQSSVDALEELKKTDQLISNSLRDELDSLRTAFDSLKLDTQEQQKQLIEALVSREKLRKELEDANNGAQQTAAEGLAGLDRDASNELMQKQAEKLEKLKEKCQSLLAQLQKNEQERYELQRRLKAAEGGEAYASLKVSLFFVVFHMWLYSNCNLLCNFLYVLFLLSYWGYFTHGNLTLDQAATDQIIKNLQRENAMISTAWYDLTSRLQSNHVVLQRRQDMPKSWLNKQRQMVNATPRR</sequence>
<feature type="region of interest" description="Disordered" evidence="2">
    <location>
        <begin position="1"/>
        <end position="21"/>
    </location>
</feature>
<feature type="coiled-coil region" evidence="1">
    <location>
        <begin position="634"/>
        <end position="702"/>
    </location>
</feature>
<dbReference type="PANTHER" id="PTHR45615">
    <property type="entry name" value="MYOSIN HEAVY CHAIN, NON-MUSCLE"/>
    <property type="match status" value="1"/>
</dbReference>
<feature type="region of interest" description="Disordered" evidence="2">
    <location>
        <begin position="434"/>
        <end position="455"/>
    </location>
</feature>
<proteinExistence type="predicted"/>
<evidence type="ECO:0000256" key="1">
    <source>
        <dbReference type="SAM" id="Coils"/>
    </source>
</evidence>
<keyword evidence="1" id="KW-0175">Coiled coil</keyword>
<evidence type="ECO:0000256" key="3">
    <source>
        <dbReference type="SAM" id="Phobius"/>
    </source>
</evidence>
<reference evidence="4" key="1">
    <citation type="submission" date="2021-01" db="EMBL/GenBank/DDBJ databases">
        <title>Deciphering the adaptive evolutionary patterns associated with biogeogrpahic diversity in the finger millet blast pathogen Magnaporthe oryzae in Eastern Africa.</title>
        <authorList>
            <person name="Onyema G."/>
            <person name="Shittu T.A."/>
            <person name="Dodsworth S."/>
            <person name="Devilliers S."/>
            <person name="Muthumeenakshi S."/>
            <person name="Sreenivasaprasad S."/>
        </authorList>
    </citation>
    <scope>NUCLEOTIDE SEQUENCE</scope>
    <source>
        <strain evidence="4">D15/s37</strain>
    </source>
</reference>
<dbReference type="PANTHER" id="PTHR45615:SF80">
    <property type="entry name" value="GRIP DOMAIN-CONTAINING PROTEIN"/>
    <property type="match status" value="1"/>
</dbReference>
<feature type="compositionally biased region" description="Low complexity" evidence="2">
    <location>
        <begin position="177"/>
        <end position="187"/>
    </location>
</feature>
<dbReference type="InterPro" id="IPR036872">
    <property type="entry name" value="CH_dom_sf"/>
</dbReference>
<dbReference type="SUPFAM" id="SSF116907">
    <property type="entry name" value="Hook domain"/>
    <property type="match status" value="1"/>
</dbReference>
<dbReference type="Proteomes" id="UP001059893">
    <property type="component" value="Unassembled WGS sequence"/>
</dbReference>
<protein>
    <recommendedName>
        <fullName evidence="6">Calponin-homology (CH) domain-containing protein</fullName>
    </recommendedName>
</protein>
<evidence type="ECO:0008006" key="6">
    <source>
        <dbReference type="Google" id="ProtNLM"/>
    </source>
</evidence>
<accession>A0ABQ8N5W2</accession>
<dbReference type="EMBL" id="JABSND010000336">
    <property type="protein sequence ID" value="KAI6291796.1"/>
    <property type="molecule type" value="Genomic_DNA"/>
</dbReference>
<evidence type="ECO:0000313" key="4">
    <source>
        <dbReference type="EMBL" id="KAI6291796.1"/>
    </source>
</evidence>
<feature type="transmembrane region" description="Helical" evidence="3">
    <location>
        <begin position="734"/>
        <end position="751"/>
    </location>
</feature>
<feature type="coiled-coil region" evidence="1">
    <location>
        <begin position="203"/>
        <end position="251"/>
    </location>
</feature>
<feature type="region of interest" description="Disordered" evidence="2">
    <location>
        <begin position="173"/>
        <end position="196"/>
    </location>
</feature>
<keyword evidence="3" id="KW-0812">Transmembrane</keyword>